<dbReference type="RefSeq" id="WP_158426408.1">
    <property type="nucleotide sequence ID" value="NZ_JAOQJQ010000010.1"/>
</dbReference>
<dbReference type="GO" id="GO:0016787">
    <property type="term" value="F:hydrolase activity"/>
    <property type="evidence" value="ECO:0007669"/>
    <property type="project" value="UniProtKB-KW"/>
</dbReference>
<name>A0ABT2TQM7_9FIRM</name>
<comment type="caution">
    <text evidence="7">The sequence shown here is derived from an EMBL/GenBank/DDBJ whole genome shotgun (WGS) entry which is preliminary data.</text>
</comment>
<organism evidence="7 8">
    <name type="scientific">Brotonthovivens ammoniilytica</name>
    <dbReference type="NCBI Taxonomy" id="2981725"/>
    <lineage>
        <taxon>Bacteria</taxon>
        <taxon>Bacillati</taxon>
        <taxon>Bacillota</taxon>
        <taxon>Clostridia</taxon>
        <taxon>Lachnospirales</taxon>
        <taxon>Lachnospiraceae</taxon>
        <taxon>Brotonthovivens</taxon>
    </lineage>
</organism>
<dbReference type="Pfam" id="PF18089">
    <property type="entry name" value="DAPG_hydrolase"/>
    <property type="match status" value="1"/>
</dbReference>
<keyword evidence="8" id="KW-1185">Reference proteome</keyword>
<evidence type="ECO:0000256" key="1">
    <source>
        <dbReference type="ARBA" id="ARBA00001947"/>
    </source>
</evidence>
<comment type="cofactor">
    <cofactor evidence="1">
        <name>Zn(2+)</name>
        <dbReference type="ChEBI" id="CHEBI:29105"/>
    </cofactor>
</comment>
<dbReference type="Proteomes" id="UP001652442">
    <property type="component" value="Unassembled WGS sequence"/>
</dbReference>
<gene>
    <name evidence="7" type="ORF">OCV88_15800</name>
</gene>
<evidence type="ECO:0000256" key="2">
    <source>
        <dbReference type="ARBA" id="ARBA00022723"/>
    </source>
</evidence>
<sequence>MNLKRELTSAEKKKPYAKFYFQDLPEPDPAIIDIYKRGPMDWKDALDPENVNALLEPGYHKTETGYCQMPDGTAYITSLYKMPGVTLDMINWWFAWHALEDLRYMIWYPGAHFSIYVTEEGRRKILDPKIPPEEKHMNITHSVCEDIMGLGQIPSPHTIPFVDMETLGFDRELYRKTPGITVMGAVSDPNDSTLIPERHRILLHYFRETENGVELRSRTWRGCTLVNGKKVKMIPDGEKMAVGNIVKLTEHSSREYANLARILPELYEMTEGKYE</sequence>
<dbReference type="EMBL" id="JAOQJQ010000010">
    <property type="protein sequence ID" value="MCU6763769.1"/>
    <property type="molecule type" value="Genomic_DNA"/>
</dbReference>
<evidence type="ECO:0000256" key="5">
    <source>
        <dbReference type="ARBA" id="ARBA00023459"/>
    </source>
</evidence>
<evidence type="ECO:0000259" key="6">
    <source>
        <dbReference type="Pfam" id="PF18089"/>
    </source>
</evidence>
<evidence type="ECO:0000313" key="8">
    <source>
        <dbReference type="Proteomes" id="UP001652442"/>
    </source>
</evidence>
<feature type="domain" description="DAPG hydrolase PhiG" evidence="6">
    <location>
        <begin position="49"/>
        <end position="268"/>
    </location>
</feature>
<keyword evidence="4" id="KW-0862">Zinc</keyword>
<keyword evidence="2" id="KW-0479">Metal-binding</keyword>
<evidence type="ECO:0000256" key="3">
    <source>
        <dbReference type="ARBA" id="ARBA00022801"/>
    </source>
</evidence>
<comment type="similarity">
    <text evidence="5">Belongs to the DAPG/phloretin hydrolase family.</text>
</comment>
<evidence type="ECO:0000256" key="4">
    <source>
        <dbReference type="ARBA" id="ARBA00022833"/>
    </source>
</evidence>
<accession>A0ABT2TQM7</accession>
<evidence type="ECO:0000313" key="7">
    <source>
        <dbReference type="EMBL" id="MCU6763769.1"/>
    </source>
</evidence>
<reference evidence="7 8" key="1">
    <citation type="journal article" date="2021" name="ISME Commun">
        <title>Automated analysis of genomic sequences facilitates high-throughput and comprehensive description of bacteria.</title>
        <authorList>
            <person name="Hitch T.C.A."/>
        </authorList>
    </citation>
    <scope>NUCLEOTIDE SEQUENCE [LARGE SCALE GENOMIC DNA]</scope>
    <source>
        <strain evidence="7 8">Sanger_109</strain>
    </source>
</reference>
<dbReference type="InterPro" id="IPR041526">
    <property type="entry name" value="DAPG_hydrolase"/>
</dbReference>
<keyword evidence="3 7" id="KW-0378">Hydrolase</keyword>
<protein>
    <submittedName>
        <fullName evidence="7">Hydrolase</fullName>
    </submittedName>
</protein>
<proteinExistence type="inferred from homology"/>